<evidence type="ECO:0008006" key="4">
    <source>
        <dbReference type="Google" id="ProtNLM"/>
    </source>
</evidence>
<dbReference type="eggNOG" id="ENOG502Z8DB">
    <property type="taxonomic scope" value="Bacteria"/>
</dbReference>
<evidence type="ECO:0000313" key="3">
    <source>
        <dbReference type="Proteomes" id="UP000006054"/>
    </source>
</evidence>
<organism evidence="2 3">
    <name type="scientific">Bernardetia litoralis (strain ATCC 23117 / DSM 6794 / NBRC 15988 / NCIMB 1366 / Fx l1 / Sio-4)</name>
    <name type="common">Flexibacter litoralis</name>
    <dbReference type="NCBI Taxonomy" id="880071"/>
    <lineage>
        <taxon>Bacteria</taxon>
        <taxon>Pseudomonadati</taxon>
        <taxon>Bacteroidota</taxon>
        <taxon>Cytophagia</taxon>
        <taxon>Cytophagales</taxon>
        <taxon>Bernardetiaceae</taxon>
        <taxon>Bernardetia</taxon>
    </lineage>
</organism>
<dbReference type="STRING" id="880071.Fleli_1728"/>
<proteinExistence type="predicted"/>
<dbReference type="OrthoDB" id="9808260at2"/>
<dbReference type="HOGENOM" id="CLU_024790_0_0_10"/>
<dbReference type="PATRIC" id="fig|880071.3.peg.1702"/>
<dbReference type="RefSeq" id="WP_014797583.1">
    <property type="nucleotide sequence ID" value="NC_018018.1"/>
</dbReference>
<sequence precursor="true">MKIFFPLFLIVLLSFLFNNQSTFAQTNTSSFVPYQSDYYHILKRYEIKRGEFFKPFHSSFLPLSRYDIALFADSLSQDTTQFLSQSDKFNINYLLTDNYEFTKKDSVKQKGILKYFYKRKPDFLSFMNDNYDMKLEKGALDFVIRANPILHLGVGKDNTRDEMLTLNTRGAEVHGVVARRIGFHASVTETQAIFPHYVQNVIDSLSPNRSLENLVVPNEAFAKPFGDNGVDFLRATGYITFDVAKVVNVQFGQDKNFIGNGYRSLVLSDFAAPHLFLKFQTKFWKINYTNLYTQMVADVQRANSLYPKKYVIYHHLSIDITKKFNLGVFESIAYGRKDQGQNDTFDLTYLNPFIFYRAVEQGIGSIDNALVGADFKWLAFKNVQLYGQFVLDELKVGELIDNNGWWGNKYGIQLGLNAIDVANIKNLDLQLETNIVRPYTYTHSSDEQLSNFVHYKQSLAHPLGANFMEFLGILRYQPIPRLNITAKLIYAETGEDSNGSNWGSNLLVSNENVDDTNEYGNTIGQGVETSILFGRVTATYQLYHNLFLDADVIQRNKTSAIVARDLSSTIFSAGLRLNIGQRLYEF</sequence>
<accession>I4AJJ3</accession>
<dbReference type="KEGG" id="fli:Fleli_1728"/>
<dbReference type="AlphaFoldDB" id="I4AJJ3"/>
<dbReference type="Proteomes" id="UP000006054">
    <property type="component" value="Chromosome"/>
</dbReference>
<keyword evidence="1" id="KW-0732">Signal</keyword>
<dbReference type="InterPro" id="IPR038636">
    <property type="entry name" value="Wzi_sf"/>
</dbReference>
<feature type="signal peptide" evidence="1">
    <location>
        <begin position="1"/>
        <end position="24"/>
    </location>
</feature>
<keyword evidence="3" id="KW-1185">Reference proteome</keyword>
<dbReference type="EMBL" id="CP003345">
    <property type="protein sequence ID" value="AFM04128.1"/>
    <property type="molecule type" value="Genomic_DNA"/>
</dbReference>
<protein>
    <recommendedName>
        <fullName evidence="4">Capsule assembly Wzi family protein</fullName>
    </recommendedName>
</protein>
<reference evidence="3" key="1">
    <citation type="submission" date="2012-06" db="EMBL/GenBank/DDBJ databases">
        <title>The complete genome of Flexibacter litoralis DSM 6794.</title>
        <authorList>
            <person name="Lucas S."/>
            <person name="Copeland A."/>
            <person name="Lapidus A."/>
            <person name="Glavina del Rio T."/>
            <person name="Dalin E."/>
            <person name="Tice H."/>
            <person name="Bruce D."/>
            <person name="Goodwin L."/>
            <person name="Pitluck S."/>
            <person name="Peters L."/>
            <person name="Ovchinnikova G."/>
            <person name="Lu M."/>
            <person name="Kyrpides N."/>
            <person name="Mavromatis K."/>
            <person name="Ivanova N."/>
            <person name="Brettin T."/>
            <person name="Detter J.C."/>
            <person name="Han C."/>
            <person name="Larimer F."/>
            <person name="Land M."/>
            <person name="Hauser L."/>
            <person name="Markowitz V."/>
            <person name="Cheng J.-F."/>
            <person name="Hugenholtz P."/>
            <person name="Woyke T."/>
            <person name="Wu D."/>
            <person name="Spring S."/>
            <person name="Lang E."/>
            <person name="Kopitz M."/>
            <person name="Brambilla E."/>
            <person name="Klenk H.-P."/>
            <person name="Eisen J.A."/>
        </authorList>
    </citation>
    <scope>NUCLEOTIDE SEQUENCE [LARGE SCALE GENOMIC DNA]</scope>
    <source>
        <strain evidence="3">ATCC 23117 / DSM 6794 / NBRC 15988 / NCIMB 1366 / Sio-4</strain>
    </source>
</reference>
<name>I4AJJ3_BERLS</name>
<evidence type="ECO:0000256" key="1">
    <source>
        <dbReference type="SAM" id="SignalP"/>
    </source>
</evidence>
<evidence type="ECO:0000313" key="2">
    <source>
        <dbReference type="EMBL" id="AFM04128.1"/>
    </source>
</evidence>
<gene>
    <name evidence="2" type="ordered locus">Fleli_1728</name>
</gene>
<feature type="chain" id="PRO_5003686202" description="Capsule assembly Wzi family protein" evidence="1">
    <location>
        <begin position="25"/>
        <end position="586"/>
    </location>
</feature>
<dbReference type="Gene3D" id="2.40.160.130">
    <property type="entry name" value="Capsule assembly protein Wzi"/>
    <property type="match status" value="1"/>
</dbReference>